<accession>A0ABQ4SYT8</accession>
<dbReference type="Proteomes" id="UP001055102">
    <property type="component" value="Unassembled WGS sequence"/>
</dbReference>
<dbReference type="InterPro" id="IPR025870">
    <property type="entry name" value="Glyoxalase-like_dom"/>
</dbReference>
<comment type="caution">
    <text evidence="2">The sequence shown here is derived from an EMBL/GenBank/DDBJ whole genome shotgun (WGS) entry which is preliminary data.</text>
</comment>
<dbReference type="Gene3D" id="3.10.180.10">
    <property type="entry name" value="2,3-Dihydroxybiphenyl 1,2-Dioxygenase, domain 1"/>
    <property type="match status" value="1"/>
</dbReference>
<keyword evidence="3" id="KW-1185">Reference proteome</keyword>
<evidence type="ECO:0000259" key="1">
    <source>
        <dbReference type="Pfam" id="PF13468"/>
    </source>
</evidence>
<proteinExistence type="predicted"/>
<dbReference type="SUPFAM" id="SSF54593">
    <property type="entry name" value="Glyoxalase/Bleomycin resistance protein/Dihydroxybiphenyl dioxygenase"/>
    <property type="match status" value="1"/>
</dbReference>
<dbReference type="Pfam" id="PF13468">
    <property type="entry name" value="Glyoxalase_3"/>
    <property type="match status" value="1"/>
</dbReference>
<evidence type="ECO:0000313" key="2">
    <source>
        <dbReference type="EMBL" id="GJE08342.1"/>
    </source>
</evidence>
<dbReference type="PANTHER" id="PTHR40265:SF1">
    <property type="entry name" value="GLYOXALASE-LIKE DOMAIN-CONTAINING PROTEIN"/>
    <property type="match status" value="1"/>
</dbReference>
<name>A0ABQ4SYT8_9HYPH</name>
<evidence type="ECO:0000313" key="3">
    <source>
        <dbReference type="Proteomes" id="UP001055102"/>
    </source>
</evidence>
<feature type="domain" description="Glyoxalase-like" evidence="1">
    <location>
        <begin position="9"/>
        <end position="184"/>
    </location>
</feature>
<dbReference type="RefSeq" id="WP_238278003.1">
    <property type="nucleotide sequence ID" value="NZ_BPQR01000075.1"/>
</dbReference>
<dbReference type="PANTHER" id="PTHR40265">
    <property type="entry name" value="BLL2707 PROTEIN"/>
    <property type="match status" value="1"/>
</dbReference>
<organism evidence="2 3">
    <name type="scientific">Methylobacterium jeotgali</name>
    <dbReference type="NCBI Taxonomy" id="381630"/>
    <lineage>
        <taxon>Bacteria</taxon>
        <taxon>Pseudomonadati</taxon>
        <taxon>Pseudomonadota</taxon>
        <taxon>Alphaproteobacteria</taxon>
        <taxon>Hyphomicrobiales</taxon>
        <taxon>Methylobacteriaceae</taxon>
        <taxon>Methylobacterium</taxon>
    </lineage>
</organism>
<protein>
    <recommendedName>
        <fullName evidence="1">Glyoxalase-like domain-containing protein</fullName>
    </recommendedName>
</protein>
<gene>
    <name evidence="2" type="ORF">AOPFMNJM_3679</name>
</gene>
<reference evidence="2" key="2">
    <citation type="submission" date="2021-08" db="EMBL/GenBank/DDBJ databases">
        <authorList>
            <person name="Tani A."/>
            <person name="Ola A."/>
            <person name="Ogura Y."/>
            <person name="Katsura K."/>
            <person name="Hayashi T."/>
        </authorList>
    </citation>
    <scope>NUCLEOTIDE SEQUENCE</scope>
    <source>
        <strain evidence="2">LMG 23639</strain>
    </source>
</reference>
<dbReference type="EMBL" id="BPQR01000075">
    <property type="protein sequence ID" value="GJE08342.1"/>
    <property type="molecule type" value="Genomic_DNA"/>
</dbReference>
<sequence>MKPPREGLFDHAVLNLHYGVDEGEALLASLGFTVSPRGYHTLGSINHTVALGSSYLEIVGLDPANPKPRKELLDSPLGLDGLVWSSDDIQAAHARLVAAGLPASEPGTFGRPVSVDGHEVEARFEVTRLAPGWFAPARLYFCDHLTPELVWQEGFSNHPNTADRILAVHVAAEDPAAEAARLATFLGVPAPGDGRIESGGVPILFETPETVAERLGEPFSPEARVPRVAGLTLGVRSLDALETSLAPRWAGAALRREADAVTVPAAACFGVTLAFREGAGG</sequence>
<dbReference type="InterPro" id="IPR029068">
    <property type="entry name" value="Glyas_Bleomycin-R_OHBP_Dase"/>
</dbReference>
<reference evidence="2" key="1">
    <citation type="journal article" date="2021" name="Front. Microbiol.">
        <title>Comprehensive Comparative Genomics and Phenotyping of Methylobacterium Species.</title>
        <authorList>
            <person name="Alessa O."/>
            <person name="Ogura Y."/>
            <person name="Fujitani Y."/>
            <person name="Takami H."/>
            <person name="Hayashi T."/>
            <person name="Sahin N."/>
            <person name="Tani A."/>
        </authorList>
    </citation>
    <scope>NUCLEOTIDE SEQUENCE</scope>
    <source>
        <strain evidence="2">LMG 23639</strain>
    </source>
</reference>